<dbReference type="InterPro" id="IPR008936">
    <property type="entry name" value="Rho_GTPase_activation_prot"/>
</dbReference>
<dbReference type="SUPFAM" id="SSF48350">
    <property type="entry name" value="GTPase activation domain, GAP"/>
    <property type="match status" value="1"/>
</dbReference>
<evidence type="ECO:0000313" key="1">
    <source>
        <dbReference type="EMBL" id="EYC25240.1"/>
    </source>
</evidence>
<dbReference type="Proteomes" id="UP000024635">
    <property type="component" value="Unassembled WGS sequence"/>
</dbReference>
<name>A0A016VCT1_9BILA</name>
<proteinExistence type="predicted"/>
<dbReference type="EMBL" id="JARK01001348">
    <property type="protein sequence ID" value="EYC25240.1"/>
    <property type="molecule type" value="Genomic_DNA"/>
</dbReference>
<dbReference type="AlphaFoldDB" id="A0A016VCT1"/>
<keyword evidence="2" id="KW-1185">Reference proteome</keyword>
<comment type="caution">
    <text evidence="1">The sequence shown here is derived from an EMBL/GenBank/DDBJ whole genome shotgun (WGS) entry which is preliminary data.</text>
</comment>
<gene>
    <name evidence="1" type="primary">Acey_s0012.g1780</name>
    <name evidence="1" type="ORF">Y032_0012g1780</name>
</gene>
<reference evidence="2" key="1">
    <citation type="journal article" date="2015" name="Nat. Genet.">
        <title>The genome and transcriptome of the zoonotic hookworm Ancylostoma ceylanicum identify infection-specific gene families.</title>
        <authorList>
            <person name="Schwarz E.M."/>
            <person name="Hu Y."/>
            <person name="Antoshechkin I."/>
            <person name="Miller M.M."/>
            <person name="Sternberg P.W."/>
            <person name="Aroian R.V."/>
        </authorList>
    </citation>
    <scope>NUCLEOTIDE SEQUENCE</scope>
    <source>
        <strain evidence="2">HY135</strain>
    </source>
</reference>
<dbReference type="OrthoDB" id="5794490at2759"/>
<accession>A0A016VCT1</accession>
<protein>
    <submittedName>
        <fullName evidence="1">Uncharacterized protein</fullName>
    </submittedName>
</protein>
<organism evidence="1 2">
    <name type="scientific">Ancylostoma ceylanicum</name>
    <dbReference type="NCBI Taxonomy" id="53326"/>
    <lineage>
        <taxon>Eukaryota</taxon>
        <taxon>Metazoa</taxon>
        <taxon>Ecdysozoa</taxon>
        <taxon>Nematoda</taxon>
        <taxon>Chromadorea</taxon>
        <taxon>Rhabditida</taxon>
        <taxon>Rhabditina</taxon>
        <taxon>Rhabditomorpha</taxon>
        <taxon>Strongyloidea</taxon>
        <taxon>Ancylostomatidae</taxon>
        <taxon>Ancylostomatinae</taxon>
        <taxon>Ancylostoma</taxon>
    </lineage>
</organism>
<sequence>MNICSDDLTKADQCTVGATTHPPLYLRGRGGDYVDAARTLHPVNAPMRPKSNYVLHDAGTPSTVREEKKRQLISAGSNVDENSFQTTLEYFLASLCDLQRAVTAVRFGLRYAKSSEVTDLLAKIQHCRFTTRDVVQSHPNIILSEVFMNLPPVFENEEFLSLSQTAPEELVMCYLSSAIDALPLPNRQRAYLLCCSLRNLLDFTSHRGESLTDVLMLFTPVLFPKCTNTTEGFLRACRALLLMIEQNQLVFKKHFASRTEEDFLKDLLNSLDGLQFAGGDGDVCPEIEATSCEEEPLTDPLPLKDSQPYYTLAYCD</sequence>
<evidence type="ECO:0000313" key="2">
    <source>
        <dbReference type="Proteomes" id="UP000024635"/>
    </source>
</evidence>